<organism evidence="2">
    <name type="scientific">Anguilla anguilla</name>
    <name type="common">European freshwater eel</name>
    <name type="synonym">Muraena anguilla</name>
    <dbReference type="NCBI Taxonomy" id="7936"/>
    <lineage>
        <taxon>Eukaryota</taxon>
        <taxon>Metazoa</taxon>
        <taxon>Chordata</taxon>
        <taxon>Craniata</taxon>
        <taxon>Vertebrata</taxon>
        <taxon>Euteleostomi</taxon>
        <taxon>Actinopterygii</taxon>
        <taxon>Neopterygii</taxon>
        <taxon>Teleostei</taxon>
        <taxon>Anguilliformes</taxon>
        <taxon>Anguillidae</taxon>
        <taxon>Anguilla</taxon>
    </lineage>
</organism>
<evidence type="ECO:0000313" key="2">
    <source>
        <dbReference type="EMBL" id="JAH98418.1"/>
    </source>
</evidence>
<name>A0A0E9X9P7_ANGAN</name>
<dbReference type="AlphaFoldDB" id="A0A0E9X9P7"/>
<dbReference type="EMBL" id="GBXM01010159">
    <property type="protein sequence ID" value="JAH98418.1"/>
    <property type="molecule type" value="Transcribed_RNA"/>
</dbReference>
<accession>A0A0E9X9P7</accession>
<feature type="region of interest" description="Disordered" evidence="1">
    <location>
        <begin position="46"/>
        <end position="83"/>
    </location>
</feature>
<reference evidence="2" key="1">
    <citation type="submission" date="2014-11" db="EMBL/GenBank/DDBJ databases">
        <authorList>
            <person name="Amaro Gonzalez C."/>
        </authorList>
    </citation>
    <scope>NUCLEOTIDE SEQUENCE</scope>
</reference>
<proteinExistence type="predicted"/>
<reference evidence="2" key="2">
    <citation type="journal article" date="2015" name="Fish Shellfish Immunol.">
        <title>Early steps in the European eel (Anguilla anguilla)-Vibrio vulnificus interaction in the gills: Role of the RtxA13 toxin.</title>
        <authorList>
            <person name="Callol A."/>
            <person name="Pajuelo D."/>
            <person name="Ebbesson L."/>
            <person name="Teles M."/>
            <person name="MacKenzie S."/>
            <person name="Amaro C."/>
        </authorList>
    </citation>
    <scope>NUCLEOTIDE SEQUENCE</scope>
</reference>
<protein>
    <submittedName>
        <fullName evidence="2">Uncharacterized protein</fullName>
    </submittedName>
</protein>
<sequence>MRISCSIGSGNFYDFFFVVEKNPMCPREEKARKKHLYQHPSLKYLTQNTDCPDNRPDIRTLQQTGNPRAENRRSYSIAYSTNS</sequence>
<evidence type="ECO:0000256" key="1">
    <source>
        <dbReference type="SAM" id="MobiDB-lite"/>
    </source>
</evidence>